<dbReference type="Gene3D" id="3.40.630.30">
    <property type="match status" value="1"/>
</dbReference>
<evidence type="ECO:0000256" key="1">
    <source>
        <dbReference type="ARBA" id="ARBA00022679"/>
    </source>
</evidence>
<gene>
    <name evidence="4" type="ORF">DOO78_03260</name>
</gene>
<keyword evidence="2" id="KW-0012">Acyltransferase</keyword>
<dbReference type="PANTHER" id="PTHR43877:SF2">
    <property type="entry name" value="AMINOALKYLPHOSPHONATE N-ACETYLTRANSFERASE-RELATED"/>
    <property type="match status" value="1"/>
</dbReference>
<dbReference type="InterPro" id="IPR050832">
    <property type="entry name" value="Bact_Acetyltransf"/>
</dbReference>
<dbReference type="CDD" id="cd04301">
    <property type="entry name" value="NAT_SF"/>
    <property type="match status" value="1"/>
</dbReference>
<feature type="domain" description="N-acetyltransferase" evidence="3">
    <location>
        <begin position="1"/>
        <end position="154"/>
    </location>
</feature>
<dbReference type="PANTHER" id="PTHR43877">
    <property type="entry name" value="AMINOALKYLPHOSPHONATE N-ACETYLTRANSFERASE-RELATED-RELATED"/>
    <property type="match status" value="1"/>
</dbReference>
<evidence type="ECO:0000313" key="4">
    <source>
        <dbReference type="EMBL" id="RAI60512.1"/>
    </source>
</evidence>
<comment type="caution">
    <text evidence="4">The sequence shown here is derived from an EMBL/GenBank/DDBJ whole genome shotgun (WGS) entry which is preliminary data.</text>
</comment>
<evidence type="ECO:0000256" key="2">
    <source>
        <dbReference type="ARBA" id="ARBA00023315"/>
    </source>
</evidence>
<dbReference type="SUPFAM" id="SSF55729">
    <property type="entry name" value="Acyl-CoA N-acyltransferases (Nat)"/>
    <property type="match status" value="1"/>
</dbReference>
<dbReference type="EMBL" id="QLIX01000002">
    <property type="protein sequence ID" value="RAI60512.1"/>
    <property type="molecule type" value="Genomic_DNA"/>
</dbReference>
<protein>
    <submittedName>
        <fullName evidence="4">GNAT family N-acetyltransferase</fullName>
    </submittedName>
</protein>
<accession>A0A327ME15</accession>
<keyword evidence="1 4" id="KW-0808">Transferase</keyword>
<sequence length="161" mass="16780">MTVRPARPADAAAASAVLRRSIQLLCRADHGDDPAVLAAWLGNKTPAQVAGWIASPQGCVLVAEIGGRVCGVGSSGGDGRIGLNYVAPEARFRGVSTAVLAALEAWARARGLAHCRLESTATARRFYRARGYAEAGPLQRQMGAVGYPMAKPMSVCKPPDP</sequence>
<dbReference type="InterPro" id="IPR016181">
    <property type="entry name" value="Acyl_CoA_acyltransferase"/>
</dbReference>
<organism evidence="4 5">
    <name type="scientific">Roseicella frigidaeris</name>
    <dbReference type="NCBI Taxonomy" id="2230885"/>
    <lineage>
        <taxon>Bacteria</taxon>
        <taxon>Pseudomonadati</taxon>
        <taxon>Pseudomonadota</taxon>
        <taxon>Alphaproteobacteria</taxon>
        <taxon>Acetobacterales</taxon>
        <taxon>Roseomonadaceae</taxon>
        <taxon>Roseicella</taxon>
    </lineage>
</organism>
<keyword evidence="5" id="KW-1185">Reference proteome</keyword>
<dbReference type="Pfam" id="PF13673">
    <property type="entry name" value="Acetyltransf_10"/>
    <property type="match status" value="1"/>
</dbReference>
<dbReference type="OrthoDB" id="9789081at2"/>
<dbReference type="Proteomes" id="UP000249065">
    <property type="component" value="Unassembled WGS sequence"/>
</dbReference>
<proteinExistence type="predicted"/>
<evidence type="ECO:0000259" key="3">
    <source>
        <dbReference type="PROSITE" id="PS51186"/>
    </source>
</evidence>
<dbReference type="GO" id="GO:0016747">
    <property type="term" value="F:acyltransferase activity, transferring groups other than amino-acyl groups"/>
    <property type="evidence" value="ECO:0007669"/>
    <property type="project" value="InterPro"/>
</dbReference>
<dbReference type="InterPro" id="IPR000182">
    <property type="entry name" value="GNAT_dom"/>
</dbReference>
<dbReference type="AlphaFoldDB" id="A0A327ME15"/>
<reference evidence="5" key="1">
    <citation type="submission" date="2018-06" db="EMBL/GenBank/DDBJ databases">
        <authorList>
            <person name="Khan S.A."/>
        </authorList>
    </citation>
    <scope>NUCLEOTIDE SEQUENCE [LARGE SCALE GENOMIC DNA]</scope>
    <source>
        <strain evidence="5">DB-1506</strain>
    </source>
</reference>
<name>A0A327ME15_9PROT</name>
<dbReference type="PROSITE" id="PS51186">
    <property type="entry name" value="GNAT"/>
    <property type="match status" value="1"/>
</dbReference>
<evidence type="ECO:0000313" key="5">
    <source>
        <dbReference type="Proteomes" id="UP000249065"/>
    </source>
</evidence>